<evidence type="ECO:0000313" key="12">
    <source>
        <dbReference type="EMBL" id="PIE24850.1"/>
    </source>
</evidence>
<dbReference type="InterPro" id="IPR011060">
    <property type="entry name" value="RibuloseP-bd_barrel"/>
</dbReference>
<protein>
    <recommendedName>
        <fullName evidence="4">imidazole glycerol-phosphate synthase</fullName>
        <ecNumber evidence="4">4.3.2.10</ecNumber>
    </recommendedName>
    <alternativeName>
        <fullName evidence="9">IGP synthase cyclase subunit</fullName>
    </alternativeName>
</protein>
<dbReference type="EMBL" id="PDSH01000015">
    <property type="protein sequence ID" value="PIE24850.1"/>
    <property type="molecule type" value="Genomic_DNA"/>
</dbReference>
<proteinExistence type="inferred from homology"/>
<dbReference type="PANTHER" id="PTHR21235">
    <property type="entry name" value="IMIDAZOLE GLYCEROL PHOSPHATE SYNTHASE SUBUNIT HISF/H IGP SYNTHASE SUBUNIT HISF/H"/>
    <property type="match status" value="1"/>
</dbReference>
<evidence type="ECO:0000313" key="13">
    <source>
        <dbReference type="Proteomes" id="UP000243469"/>
    </source>
</evidence>
<comment type="pathway">
    <text evidence="1">Amino-acid biosynthesis; L-histidine biosynthesis; L-histidine from 5-phospho-alpha-D-ribose 1-diphosphate: step 5/9.</text>
</comment>
<dbReference type="EC" id="4.3.2.10" evidence="4"/>
<evidence type="ECO:0000256" key="6">
    <source>
        <dbReference type="ARBA" id="ARBA00023102"/>
    </source>
</evidence>
<dbReference type="CDD" id="cd04731">
    <property type="entry name" value="HisF"/>
    <property type="match status" value="1"/>
</dbReference>
<dbReference type="SUPFAM" id="SSF51366">
    <property type="entry name" value="Ribulose-phoshate binding barrel"/>
    <property type="match status" value="1"/>
</dbReference>
<comment type="subunit">
    <text evidence="3">Heterodimer of HisH and HisF.</text>
</comment>
<comment type="similarity">
    <text evidence="2 11">Belongs to the HisA/HisF family.</text>
</comment>
<evidence type="ECO:0000256" key="1">
    <source>
        <dbReference type="ARBA" id="ARBA00005091"/>
    </source>
</evidence>
<keyword evidence="6 11" id="KW-0368">Histidine biosynthesis</keyword>
<evidence type="ECO:0000256" key="2">
    <source>
        <dbReference type="ARBA" id="ARBA00009667"/>
    </source>
</evidence>
<evidence type="ECO:0000256" key="10">
    <source>
        <dbReference type="ARBA" id="ARBA00047838"/>
    </source>
</evidence>
<comment type="function">
    <text evidence="8">IGPS catalyzes the conversion of PRFAR and glutamine to IGP, AICAR and glutamate. The HisF subunit catalyzes the cyclization activity that produces IGP and AICAR from PRFAR using the ammonia provided by the HisH subunit.</text>
</comment>
<evidence type="ECO:0000256" key="8">
    <source>
        <dbReference type="ARBA" id="ARBA00025475"/>
    </source>
</evidence>
<gene>
    <name evidence="12" type="ORF">CSA60_02535</name>
</gene>
<dbReference type="NCBIfam" id="NF038364">
    <property type="entry name" value="AglZ_HisF2_fam"/>
    <property type="match status" value="1"/>
</dbReference>
<evidence type="ECO:0000256" key="5">
    <source>
        <dbReference type="ARBA" id="ARBA00022605"/>
    </source>
</evidence>
<dbReference type="GO" id="GO:0000105">
    <property type="term" value="P:L-histidine biosynthetic process"/>
    <property type="evidence" value="ECO:0007669"/>
    <property type="project" value="UniProtKB-UniPathway"/>
</dbReference>
<accession>A0A2G6JNP4</accession>
<dbReference type="GO" id="GO:0000107">
    <property type="term" value="F:imidazoleglycerol-phosphate synthase activity"/>
    <property type="evidence" value="ECO:0007669"/>
    <property type="project" value="InterPro"/>
</dbReference>
<evidence type="ECO:0000256" key="3">
    <source>
        <dbReference type="ARBA" id="ARBA00011152"/>
    </source>
</evidence>
<reference evidence="12 13" key="1">
    <citation type="submission" date="2017-10" db="EMBL/GenBank/DDBJ databases">
        <title>Novel microbial diversity and functional potential in the marine mammal oral microbiome.</title>
        <authorList>
            <person name="Dudek N.K."/>
            <person name="Sun C.L."/>
            <person name="Burstein D."/>
            <person name="Kantor R.S."/>
            <person name="Aliaga Goltsman D.S."/>
            <person name="Bik E.M."/>
            <person name="Thomas B.C."/>
            <person name="Banfield J.F."/>
            <person name="Relman D.A."/>
        </authorList>
    </citation>
    <scope>NUCLEOTIDE SEQUENCE [LARGE SCALE GENOMIC DNA]</scope>
    <source>
        <strain evidence="12">DOLJORAL78_47_21</strain>
    </source>
</reference>
<organism evidence="12 13">
    <name type="scientific">Neptuniibacter caesariensis</name>
    <dbReference type="NCBI Taxonomy" id="207954"/>
    <lineage>
        <taxon>Bacteria</taxon>
        <taxon>Pseudomonadati</taxon>
        <taxon>Pseudomonadota</taxon>
        <taxon>Gammaproteobacteria</taxon>
        <taxon>Oceanospirillales</taxon>
        <taxon>Oceanospirillaceae</taxon>
        <taxon>Neptuniibacter</taxon>
    </lineage>
</organism>
<sequence length="261" mass="28352">MLRSRIIPCLLVQDGGLVKTQKFKDAKYVGDPINAVKIFNEKEADELMVLDIDASVKGVEPDFALIKKLAAECRMPLCYGGGITRSEQASKIIDMGVEKVAVSAAAIKNPDLLTEISAAVGKQSVVAVLDIRKKKILFSRAFEICTHNATRAVKQDPIELAKKLQNAGAGEIVINFVDYDGMMQGYDIDYAREFKSALSVPVTFLGGAGSLEHIQNLITHLGIVGAAAGSLFVFKGKYRAVLINYPTQQQKISLCRSAMML</sequence>
<evidence type="ECO:0000256" key="4">
    <source>
        <dbReference type="ARBA" id="ARBA00012809"/>
    </source>
</evidence>
<evidence type="ECO:0000256" key="11">
    <source>
        <dbReference type="RuleBase" id="RU003657"/>
    </source>
</evidence>
<name>A0A2G6JNP4_NEPCE</name>
<dbReference type="InterPro" id="IPR013785">
    <property type="entry name" value="Aldolase_TIM"/>
</dbReference>
<dbReference type="InterPro" id="IPR006062">
    <property type="entry name" value="His_biosynth"/>
</dbReference>
<comment type="catalytic activity">
    <reaction evidence="10">
        <text>5-[(5-phospho-1-deoxy-D-ribulos-1-ylimino)methylamino]-1-(5-phospho-beta-D-ribosyl)imidazole-4-carboxamide + L-glutamine = D-erythro-1-(imidazol-4-yl)glycerol 3-phosphate + 5-amino-1-(5-phospho-beta-D-ribosyl)imidazole-4-carboxamide + L-glutamate + H(+)</text>
        <dbReference type="Rhea" id="RHEA:24793"/>
        <dbReference type="ChEBI" id="CHEBI:15378"/>
        <dbReference type="ChEBI" id="CHEBI:29985"/>
        <dbReference type="ChEBI" id="CHEBI:58278"/>
        <dbReference type="ChEBI" id="CHEBI:58359"/>
        <dbReference type="ChEBI" id="CHEBI:58475"/>
        <dbReference type="ChEBI" id="CHEBI:58525"/>
        <dbReference type="EC" id="4.3.2.10"/>
    </reaction>
</comment>
<comment type="caution">
    <text evidence="12">The sequence shown here is derived from an EMBL/GenBank/DDBJ whole genome shotgun (WGS) entry which is preliminary data.</text>
</comment>
<dbReference type="AlphaFoldDB" id="A0A2G6JNP4"/>
<keyword evidence="7 12" id="KW-0456">Lyase</keyword>
<evidence type="ECO:0000256" key="7">
    <source>
        <dbReference type="ARBA" id="ARBA00023239"/>
    </source>
</evidence>
<dbReference type="InterPro" id="IPR050064">
    <property type="entry name" value="IGPS_HisA/HisF"/>
</dbReference>
<dbReference type="InterPro" id="IPR004651">
    <property type="entry name" value="HisF"/>
</dbReference>
<dbReference type="Proteomes" id="UP000243469">
    <property type="component" value="Unassembled WGS sequence"/>
</dbReference>
<evidence type="ECO:0000256" key="9">
    <source>
        <dbReference type="ARBA" id="ARBA00030264"/>
    </source>
</evidence>
<dbReference type="PANTHER" id="PTHR21235:SF2">
    <property type="entry name" value="IMIDAZOLE GLYCEROL PHOSPHATE SYNTHASE HISHF"/>
    <property type="match status" value="1"/>
</dbReference>
<keyword evidence="5 11" id="KW-0028">Amino-acid biosynthesis</keyword>
<dbReference type="Pfam" id="PF00977">
    <property type="entry name" value="His_biosynth"/>
    <property type="match status" value="1"/>
</dbReference>
<dbReference type="GO" id="GO:0016829">
    <property type="term" value="F:lyase activity"/>
    <property type="evidence" value="ECO:0007669"/>
    <property type="project" value="UniProtKB-KW"/>
</dbReference>
<dbReference type="UniPathway" id="UPA00031">
    <property type="reaction ID" value="UER00010"/>
</dbReference>
<dbReference type="Gene3D" id="3.20.20.70">
    <property type="entry name" value="Aldolase class I"/>
    <property type="match status" value="1"/>
</dbReference>